<keyword evidence="5 7" id="KW-1133">Transmembrane helix</keyword>
<dbReference type="Gene3D" id="1.10.3720.10">
    <property type="entry name" value="MetI-like"/>
    <property type="match status" value="1"/>
</dbReference>
<evidence type="ECO:0000259" key="8">
    <source>
        <dbReference type="PROSITE" id="PS50928"/>
    </source>
</evidence>
<evidence type="ECO:0000256" key="5">
    <source>
        <dbReference type="ARBA" id="ARBA00022989"/>
    </source>
</evidence>
<dbReference type="PANTHER" id="PTHR43386">
    <property type="entry name" value="OLIGOPEPTIDE TRANSPORT SYSTEM PERMEASE PROTEIN APPC"/>
    <property type="match status" value="1"/>
</dbReference>
<name>A0A9X3KA50_9FIRM</name>
<dbReference type="InterPro" id="IPR050366">
    <property type="entry name" value="BP-dependent_transpt_permease"/>
</dbReference>
<comment type="subcellular location">
    <subcellularLocation>
        <location evidence="1 7">Cell membrane</location>
        <topology evidence="1 7">Multi-pass membrane protein</topology>
    </subcellularLocation>
</comment>
<dbReference type="EMBL" id="JANDZV010000006">
    <property type="protein sequence ID" value="MCZ7408089.1"/>
    <property type="molecule type" value="Genomic_DNA"/>
</dbReference>
<dbReference type="InterPro" id="IPR035906">
    <property type="entry name" value="MetI-like_sf"/>
</dbReference>
<evidence type="ECO:0000313" key="9">
    <source>
        <dbReference type="EMBL" id="MCZ7408089.1"/>
    </source>
</evidence>
<protein>
    <submittedName>
        <fullName evidence="9">ABC transporter permease</fullName>
    </submittedName>
</protein>
<feature type="transmembrane region" description="Helical" evidence="7">
    <location>
        <begin position="67"/>
        <end position="91"/>
    </location>
</feature>
<dbReference type="SUPFAM" id="SSF161098">
    <property type="entry name" value="MetI-like"/>
    <property type="match status" value="1"/>
</dbReference>
<dbReference type="Pfam" id="PF00528">
    <property type="entry name" value="BPD_transp_1"/>
    <property type="match status" value="1"/>
</dbReference>
<feature type="domain" description="ABC transmembrane type-1" evidence="8">
    <location>
        <begin position="69"/>
        <end position="255"/>
    </location>
</feature>
<evidence type="ECO:0000256" key="2">
    <source>
        <dbReference type="ARBA" id="ARBA00022448"/>
    </source>
</evidence>
<keyword evidence="4 7" id="KW-0812">Transmembrane</keyword>
<dbReference type="CDD" id="cd06261">
    <property type="entry name" value="TM_PBP2"/>
    <property type="match status" value="1"/>
</dbReference>
<evidence type="ECO:0000256" key="1">
    <source>
        <dbReference type="ARBA" id="ARBA00004651"/>
    </source>
</evidence>
<dbReference type="GO" id="GO:0055085">
    <property type="term" value="P:transmembrane transport"/>
    <property type="evidence" value="ECO:0007669"/>
    <property type="project" value="InterPro"/>
</dbReference>
<evidence type="ECO:0000256" key="4">
    <source>
        <dbReference type="ARBA" id="ARBA00022692"/>
    </source>
</evidence>
<dbReference type="PROSITE" id="PS50928">
    <property type="entry name" value="ABC_TM1"/>
    <property type="match status" value="1"/>
</dbReference>
<organism evidence="9 10">
    <name type="scientific">Parvimonas micra</name>
    <dbReference type="NCBI Taxonomy" id="33033"/>
    <lineage>
        <taxon>Bacteria</taxon>
        <taxon>Bacillati</taxon>
        <taxon>Bacillota</taxon>
        <taxon>Tissierellia</taxon>
        <taxon>Tissierellales</taxon>
        <taxon>Peptoniphilaceae</taxon>
        <taxon>Parvimonas</taxon>
    </lineage>
</organism>
<accession>A0A9X3KA50</accession>
<comment type="similarity">
    <text evidence="7">Belongs to the binding-protein-dependent transport system permease family.</text>
</comment>
<feature type="transmembrane region" description="Helical" evidence="7">
    <location>
        <begin position="7"/>
        <end position="26"/>
    </location>
</feature>
<feature type="transmembrane region" description="Helical" evidence="7">
    <location>
        <begin position="103"/>
        <end position="123"/>
    </location>
</feature>
<evidence type="ECO:0000256" key="7">
    <source>
        <dbReference type="RuleBase" id="RU363032"/>
    </source>
</evidence>
<gene>
    <name evidence="9" type="ORF">NND69_06975</name>
</gene>
<dbReference type="Proteomes" id="UP001141458">
    <property type="component" value="Unassembled WGS sequence"/>
</dbReference>
<evidence type="ECO:0000256" key="6">
    <source>
        <dbReference type="ARBA" id="ARBA00023136"/>
    </source>
</evidence>
<keyword evidence="6 7" id="KW-0472">Membrane</keyword>
<feature type="transmembrane region" description="Helical" evidence="7">
    <location>
        <begin position="185"/>
        <end position="210"/>
    </location>
</feature>
<dbReference type="InterPro" id="IPR000515">
    <property type="entry name" value="MetI-like"/>
</dbReference>
<feature type="transmembrane region" description="Helical" evidence="7">
    <location>
        <begin position="129"/>
        <end position="146"/>
    </location>
</feature>
<sequence length="264" mass="29280">MKTKFTVGSILFILILSFVFIAPKFYGKNPNEVNLTMVEKAPNKANSLGTDETGRDVLARLMAGGKVSLTVGILASLVKLFISLFLGFFAGYFKKLDGIIMRICDVFMCFPFYVLAISISAFIGPSIKNLIIIIAFFTFASSTRLIRTEIKALKDKEFIQILKINGESNFKILINHIIPNLRNTILVIFTTSVAQGILMESSLSFFGLGVKEPMSSWGSMLSVALNILNIQKKWFMWLPAGILVLTLVFSINLIGEGLKNDRSN</sequence>
<evidence type="ECO:0000256" key="3">
    <source>
        <dbReference type="ARBA" id="ARBA00022475"/>
    </source>
</evidence>
<dbReference type="RefSeq" id="WP_269721137.1">
    <property type="nucleotide sequence ID" value="NZ_CP101408.1"/>
</dbReference>
<evidence type="ECO:0000313" key="10">
    <source>
        <dbReference type="Proteomes" id="UP001141458"/>
    </source>
</evidence>
<dbReference type="GO" id="GO:0005886">
    <property type="term" value="C:plasma membrane"/>
    <property type="evidence" value="ECO:0007669"/>
    <property type="project" value="UniProtKB-SubCell"/>
</dbReference>
<keyword evidence="2 7" id="KW-0813">Transport</keyword>
<feature type="transmembrane region" description="Helical" evidence="7">
    <location>
        <begin position="234"/>
        <end position="254"/>
    </location>
</feature>
<dbReference type="PANTHER" id="PTHR43386:SF1">
    <property type="entry name" value="D,D-DIPEPTIDE TRANSPORT SYSTEM PERMEASE PROTEIN DDPC-RELATED"/>
    <property type="match status" value="1"/>
</dbReference>
<keyword evidence="3" id="KW-1003">Cell membrane</keyword>
<dbReference type="AlphaFoldDB" id="A0A9X3KA50"/>
<comment type="caution">
    <text evidence="9">The sequence shown here is derived from an EMBL/GenBank/DDBJ whole genome shotgun (WGS) entry which is preliminary data.</text>
</comment>
<reference evidence="9" key="1">
    <citation type="submission" date="2022-07" db="EMBL/GenBank/DDBJ databases">
        <title>Parvimonas micra travels from the subgingival sulcus of the human oral cavity to the colorectal adenocarcinoma.</title>
        <authorList>
            <person name="Conde-Perez K."/>
            <person name="Buetas E."/>
            <person name="Aja-Macaya P."/>
            <person name="Martin-De Arribas E."/>
            <person name="Iglesias-Corras I."/>
            <person name="Trigo-Tasende N."/>
            <person name="Nasser-Ali M."/>
            <person name="Estevez L.S."/>
            <person name="Rumbo-Feal S."/>
            <person name="Otero-Alen B."/>
            <person name="Noguera J.F."/>
            <person name="Concha A."/>
            <person name="Pardinas-Lopez S."/>
            <person name="Carda-Dieguez M."/>
            <person name="Gomez-Randulfe I."/>
            <person name="Martinez-Lago N."/>
            <person name="Ladra S."/>
            <person name="Aparicio L.A."/>
            <person name="Bou G."/>
            <person name="Mira A."/>
            <person name="Vallejo J.A."/>
            <person name="Poza M."/>
        </authorList>
    </citation>
    <scope>NUCLEOTIDE SEQUENCE</scope>
    <source>
        <strain evidence="9">PM79KC-AC-4</strain>
    </source>
</reference>
<proteinExistence type="inferred from homology"/>